<gene>
    <name evidence="1" type="ORF">F511_31497</name>
</gene>
<dbReference type="Proteomes" id="UP000250235">
    <property type="component" value="Unassembled WGS sequence"/>
</dbReference>
<name>A0A2Z7D0N6_9LAMI</name>
<accession>A0A2Z7D0N6</accession>
<keyword evidence="2" id="KW-1185">Reference proteome</keyword>
<reference evidence="1 2" key="1">
    <citation type="journal article" date="2015" name="Proc. Natl. Acad. Sci. U.S.A.">
        <title>The resurrection genome of Boea hygrometrica: A blueprint for survival of dehydration.</title>
        <authorList>
            <person name="Xiao L."/>
            <person name="Yang G."/>
            <person name="Zhang L."/>
            <person name="Yang X."/>
            <person name="Zhao S."/>
            <person name="Ji Z."/>
            <person name="Zhou Q."/>
            <person name="Hu M."/>
            <person name="Wang Y."/>
            <person name="Chen M."/>
            <person name="Xu Y."/>
            <person name="Jin H."/>
            <person name="Xiao X."/>
            <person name="Hu G."/>
            <person name="Bao F."/>
            <person name="Hu Y."/>
            <person name="Wan P."/>
            <person name="Li L."/>
            <person name="Deng X."/>
            <person name="Kuang T."/>
            <person name="Xiang C."/>
            <person name="Zhu J.K."/>
            <person name="Oliver M.J."/>
            <person name="He Y."/>
        </authorList>
    </citation>
    <scope>NUCLEOTIDE SEQUENCE [LARGE SCALE GENOMIC DNA]</scope>
    <source>
        <strain evidence="2">cv. XS01</strain>
    </source>
</reference>
<dbReference type="EMBL" id="KQ990595">
    <property type="protein sequence ID" value="KZV52903.1"/>
    <property type="molecule type" value="Genomic_DNA"/>
</dbReference>
<dbReference type="AlphaFoldDB" id="A0A2Z7D0N6"/>
<protein>
    <submittedName>
        <fullName evidence="1">Abc transporter family protein</fullName>
    </submittedName>
</protein>
<evidence type="ECO:0000313" key="2">
    <source>
        <dbReference type="Proteomes" id="UP000250235"/>
    </source>
</evidence>
<sequence>MEFGLQCPTSPLIPPRKVPLEDLIYTSCTDPIPQPAAARTPRLHQPSAVTHLFYAYVRKATNTEFNVVVLGRDLILYWLNDVAPFLALLLSTADCDDITANVIIADPSSCLLILLTSVADHNFFQSAMLMSSLLITASSIRNALTSSSLIPAFLNNSYLLDPSSPASLVHRTLQTSSVHYLYFASDQISSSRCIQIYLLFNPTADCFSSYPWNSSGELEFDVESVQPISASHRLMLALSSGDVSSTVNSSTSSFGLVGMAEFWISEEDPDFSVTSFELVEICSSLERDLLPDLFASGNTSRDGLSVVDTVSSAVGSFGLVKRGIGLRIEYPVSILRIFFRLPNPVVIP</sequence>
<organism evidence="1 2">
    <name type="scientific">Dorcoceras hygrometricum</name>
    <dbReference type="NCBI Taxonomy" id="472368"/>
    <lineage>
        <taxon>Eukaryota</taxon>
        <taxon>Viridiplantae</taxon>
        <taxon>Streptophyta</taxon>
        <taxon>Embryophyta</taxon>
        <taxon>Tracheophyta</taxon>
        <taxon>Spermatophyta</taxon>
        <taxon>Magnoliopsida</taxon>
        <taxon>eudicotyledons</taxon>
        <taxon>Gunneridae</taxon>
        <taxon>Pentapetalae</taxon>
        <taxon>asterids</taxon>
        <taxon>lamiids</taxon>
        <taxon>Lamiales</taxon>
        <taxon>Gesneriaceae</taxon>
        <taxon>Didymocarpoideae</taxon>
        <taxon>Trichosporeae</taxon>
        <taxon>Loxocarpinae</taxon>
        <taxon>Dorcoceras</taxon>
    </lineage>
</organism>
<proteinExistence type="predicted"/>
<evidence type="ECO:0000313" key="1">
    <source>
        <dbReference type="EMBL" id="KZV52903.1"/>
    </source>
</evidence>